<dbReference type="GO" id="GO:0046872">
    <property type="term" value="F:metal ion binding"/>
    <property type="evidence" value="ECO:0007669"/>
    <property type="project" value="UniProtKB-KW"/>
</dbReference>
<organism evidence="4 5">
    <name type="scientific">Rubellimicrobium roseum</name>
    <dbReference type="NCBI Taxonomy" id="687525"/>
    <lineage>
        <taxon>Bacteria</taxon>
        <taxon>Pseudomonadati</taxon>
        <taxon>Pseudomonadota</taxon>
        <taxon>Alphaproteobacteria</taxon>
        <taxon>Rhodobacterales</taxon>
        <taxon>Roseobacteraceae</taxon>
        <taxon>Rubellimicrobium</taxon>
    </lineage>
</organism>
<proteinExistence type="inferred from homology"/>
<sequence length="489" mass="54294">MTAYAELLSFQRETEALAQVMGRLGWDQETVMPPGSAGQRAEEMAALEGVLHARRTDPRVGDWLDAAKAPDEVGTANLREIRRRYERNRKVPASLASEIARVTSRAQGIWAEARANEDVAGFLPVLEQVVRLRREEGAALARNGDPYDALLNDYEPGTTSAEIAAMFGALRPRLVALRDRVIGAPEAPRVTGAFSEQGQLCLANEVARAFGYDFSKGRLDKAVHPFSSGSGQDVRITTRTNPEDPFNCIYSTIHEVGHATYEQGIDGRHFLTVLGQGVSLGVHESQSRIYENQLGRSRAFTGWLYGRMRDLFGDFGIADEDSFYRAVNRVSAGYIRTESDEVQYNLHILMRFDLEQALMRGQVEVRDLEEAWNERFLADFGVAVDRPSNGLLQDVHWSAGLFGYFPTYSLGNVYAGCLHRALRRDVADLDAQLSRGDASGAVGWLRERLQRHGGLREPRATVAHAAGFEPSEEPLLDELEAKYGDLYGL</sequence>
<comment type="caution">
    <text evidence="4">The sequence shown here is derived from an EMBL/GenBank/DDBJ whole genome shotgun (WGS) entry which is preliminary data.</text>
</comment>
<dbReference type="Gene3D" id="1.10.1370.30">
    <property type="match status" value="1"/>
</dbReference>
<feature type="binding site" evidence="2">
    <location>
        <position position="284"/>
    </location>
    <ligand>
        <name>Zn(2+)</name>
        <dbReference type="ChEBI" id="CHEBI:29105"/>
        <note>catalytic</note>
    </ligand>
</feature>
<dbReference type="Proteomes" id="UP000305709">
    <property type="component" value="Unassembled WGS sequence"/>
</dbReference>
<keyword evidence="1" id="KW-0482">Metalloprotease</keyword>
<keyword evidence="1" id="KW-0378">Hydrolase</keyword>
<evidence type="ECO:0000256" key="1">
    <source>
        <dbReference type="PIRNR" id="PIRNR006615"/>
    </source>
</evidence>
<comment type="catalytic activity">
    <reaction evidence="1">
        <text>Release of a C-terminal amino acid with broad specificity, except for -Pro.</text>
        <dbReference type="EC" id="3.4.17.19"/>
    </reaction>
</comment>
<keyword evidence="2" id="KW-0862">Zinc</keyword>
<dbReference type="CDD" id="cd06460">
    <property type="entry name" value="M32_Taq"/>
    <property type="match status" value="1"/>
</dbReference>
<dbReference type="PROSITE" id="PS52034">
    <property type="entry name" value="PEPTIDASE_M32"/>
    <property type="match status" value="1"/>
</dbReference>
<comment type="cofactor">
    <cofactor evidence="2">
        <name>Zn(2+)</name>
        <dbReference type="ChEBI" id="CHEBI:29105"/>
    </cofactor>
    <text evidence="2">Binds 1 zinc ion per subunit.</text>
</comment>
<evidence type="ECO:0000256" key="2">
    <source>
        <dbReference type="PIRSR" id="PIRSR006615-1"/>
    </source>
</evidence>
<keyword evidence="5" id="KW-1185">Reference proteome</keyword>
<gene>
    <name evidence="4" type="ORF">FHG71_09675</name>
</gene>
<evidence type="ECO:0000256" key="3">
    <source>
        <dbReference type="PIRSR" id="PIRSR006615-2"/>
    </source>
</evidence>
<dbReference type="PRINTS" id="PR00998">
    <property type="entry name" value="CRBOXYPTASET"/>
</dbReference>
<dbReference type="Pfam" id="PF02074">
    <property type="entry name" value="Peptidase_M32"/>
    <property type="match status" value="1"/>
</dbReference>
<comment type="function">
    <text evidence="1">Broad specificity carboxypetidase that releases amino acids sequentially from the C-terminus, including neutral, aromatic, polar and basic residues.</text>
</comment>
<dbReference type="GO" id="GO:0004181">
    <property type="term" value="F:metallocarboxypeptidase activity"/>
    <property type="evidence" value="ECO:0007669"/>
    <property type="project" value="UniProtKB-UniRule"/>
</dbReference>
<comment type="similarity">
    <text evidence="1">Belongs to the peptidase M32 family.</text>
</comment>
<dbReference type="OrthoDB" id="9772308at2"/>
<keyword evidence="1 2" id="KW-0479">Metal-binding</keyword>
<dbReference type="RefSeq" id="WP_139081424.1">
    <property type="nucleotide sequence ID" value="NZ_VDFV01000010.1"/>
</dbReference>
<dbReference type="AlphaFoldDB" id="A0A5C4NB38"/>
<dbReference type="PIRSF" id="PIRSF006615">
    <property type="entry name" value="Zn_crbxpep_Taq"/>
    <property type="match status" value="1"/>
</dbReference>
<dbReference type="EC" id="3.4.17.19" evidence="1"/>
<feature type="active site" description="Proton donor/acceptor" evidence="3">
    <location>
        <position position="255"/>
    </location>
</feature>
<dbReference type="PANTHER" id="PTHR34217">
    <property type="entry name" value="METAL-DEPENDENT CARBOXYPEPTIDASE"/>
    <property type="match status" value="1"/>
</dbReference>
<dbReference type="EMBL" id="VDFV01000010">
    <property type="protein sequence ID" value="TNC71994.1"/>
    <property type="molecule type" value="Genomic_DNA"/>
</dbReference>
<protein>
    <recommendedName>
        <fullName evidence="1">Metal-dependent carboxypeptidase</fullName>
        <ecNumber evidence="1">3.4.17.19</ecNumber>
    </recommendedName>
</protein>
<dbReference type="GO" id="GO:0006508">
    <property type="term" value="P:proteolysis"/>
    <property type="evidence" value="ECO:0007669"/>
    <property type="project" value="UniProtKB-UniRule"/>
</dbReference>
<feature type="binding site" evidence="2">
    <location>
        <position position="258"/>
    </location>
    <ligand>
        <name>Zn(2+)</name>
        <dbReference type="ChEBI" id="CHEBI:29105"/>
        <note>catalytic</note>
    </ligand>
</feature>
<reference evidence="4 5" key="1">
    <citation type="submission" date="2019-06" db="EMBL/GenBank/DDBJ databases">
        <authorList>
            <person name="Jiang L."/>
        </authorList>
    </citation>
    <scope>NUCLEOTIDE SEQUENCE [LARGE SCALE GENOMIC DNA]</scope>
    <source>
        <strain evidence="4 5">YIM 48858</strain>
    </source>
</reference>
<evidence type="ECO:0000313" key="5">
    <source>
        <dbReference type="Proteomes" id="UP000305709"/>
    </source>
</evidence>
<accession>A0A5C4NB38</accession>
<feature type="binding site" evidence="2">
    <location>
        <position position="254"/>
    </location>
    <ligand>
        <name>Zn(2+)</name>
        <dbReference type="ChEBI" id="CHEBI:29105"/>
        <note>catalytic</note>
    </ligand>
</feature>
<dbReference type="PANTHER" id="PTHR34217:SF1">
    <property type="entry name" value="CARBOXYPEPTIDASE 1"/>
    <property type="match status" value="1"/>
</dbReference>
<dbReference type="SUPFAM" id="SSF55486">
    <property type="entry name" value="Metalloproteases ('zincins'), catalytic domain"/>
    <property type="match status" value="1"/>
</dbReference>
<keyword evidence="1 4" id="KW-0121">Carboxypeptidase</keyword>
<evidence type="ECO:0000313" key="4">
    <source>
        <dbReference type="EMBL" id="TNC71994.1"/>
    </source>
</evidence>
<name>A0A5C4NB38_9RHOB</name>
<keyword evidence="1" id="KW-0645">Protease</keyword>
<dbReference type="InterPro" id="IPR001333">
    <property type="entry name" value="Peptidase_M32_Taq"/>
</dbReference>